<name>A0A1G2TVN6_9BACT</name>
<sequence length="82" mass="9313">MALLAVITSCGQSAGNKTKTMEQGTSKHTGYVENEEELTRNSIEQEAEKLMELDPSSEEYKERKEILKKRVDLFLIMFGKLS</sequence>
<dbReference type="Proteomes" id="UP000178404">
    <property type="component" value="Unassembled WGS sequence"/>
</dbReference>
<dbReference type="EMBL" id="MHWA01000017">
    <property type="protein sequence ID" value="OHB01274.1"/>
    <property type="molecule type" value="Genomic_DNA"/>
</dbReference>
<organism evidence="1 2">
    <name type="scientific">Candidatus Zambryskibacteria bacterium RIFCSPLOWO2_01_FULL_35_19</name>
    <dbReference type="NCBI Taxonomy" id="1802757"/>
    <lineage>
        <taxon>Bacteria</taxon>
        <taxon>Candidatus Zambryskiibacteriota</taxon>
    </lineage>
</organism>
<proteinExistence type="predicted"/>
<accession>A0A1G2TVN6</accession>
<dbReference type="AlphaFoldDB" id="A0A1G2TVN6"/>
<comment type="caution">
    <text evidence="1">The sequence shown here is derived from an EMBL/GenBank/DDBJ whole genome shotgun (WGS) entry which is preliminary data.</text>
</comment>
<evidence type="ECO:0000313" key="2">
    <source>
        <dbReference type="Proteomes" id="UP000178404"/>
    </source>
</evidence>
<evidence type="ECO:0000313" key="1">
    <source>
        <dbReference type="EMBL" id="OHB01274.1"/>
    </source>
</evidence>
<protein>
    <submittedName>
        <fullName evidence="1">Uncharacterized protein</fullName>
    </submittedName>
</protein>
<reference evidence="1 2" key="1">
    <citation type="journal article" date="2016" name="Nat. Commun.">
        <title>Thousands of microbial genomes shed light on interconnected biogeochemical processes in an aquifer system.</title>
        <authorList>
            <person name="Anantharaman K."/>
            <person name="Brown C.T."/>
            <person name="Hug L.A."/>
            <person name="Sharon I."/>
            <person name="Castelle C.J."/>
            <person name="Probst A.J."/>
            <person name="Thomas B.C."/>
            <person name="Singh A."/>
            <person name="Wilkins M.J."/>
            <person name="Karaoz U."/>
            <person name="Brodie E.L."/>
            <person name="Williams K.H."/>
            <person name="Hubbard S.S."/>
            <person name="Banfield J.F."/>
        </authorList>
    </citation>
    <scope>NUCLEOTIDE SEQUENCE [LARGE SCALE GENOMIC DNA]</scope>
</reference>
<gene>
    <name evidence="1" type="ORF">A3A90_02300</name>
</gene>